<dbReference type="AlphaFoldDB" id="A0A4Y7SLB7"/>
<dbReference type="Pfam" id="PF14737">
    <property type="entry name" value="DUF4470"/>
    <property type="match status" value="1"/>
</dbReference>
<organism evidence="2 3">
    <name type="scientific">Coprinellus micaceus</name>
    <name type="common">Glistening ink-cap mushroom</name>
    <name type="synonym">Coprinus micaceus</name>
    <dbReference type="NCBI Taxonomy" id="71717"/>
    <lineage>
        <taxon>Eukaryota</taxon>
        <taxon>Fungi</taxon>
        <taxon>Dikarya</taxon>
        <taxon>Basidiomycota</taxon>
        <taxon>Agaricomycotina</taxon>
        <taxon>Agaricomycetes</taxon>
        <taxon>Agaricomycetidae</taxon>
        <taxon>Agaricales</taxon>
        <taxon>Agaricineae</taxon>
        <taxon>Psathyrellaceae</taxon>
        <taxon>Coprinellus</taxon>
    </lineage>
</organism>
<evidence type="ECO:0000259" key="1">
    <source>
        <dbReference type="Pfam" id="PF14737"/>
    </source>
</evidence>
<dbReference type="Proteomes" id="UP000298030">
    <property type="component" value="Unassembled WGS sequence"/>
</dbReference>
<comment type="caution">
    <text evidence="2">The sequence shown here is derived from an EMBL/GenBank/DDBJ whole genome shotgun (WGS) entry which is preliminary data.</text>
</comment>
<proteinExistence type="predicted"/>
<evidence type="ECO:0000313" key="2">
    <source>
        <dbReference type="EMBL" id="TEB22404.1"/>
    </source>
</evidence>
<accession>A0A4Y7SLB7</accession>
<reference evidence="2 3" key="1">
    <citation type="journal article" date="2019" name="Nat. Ecol. Evol.">
        <title>Megaphylogeny resolves global patterns of mushroom evolution.</title>
        <authorList>
            <person name="Varga T."/>
            <person name="Krizsan K."/>
            <person name="Foldi C."/>
            <person name="Dima B."/>
            <person name="Sanchez-Garcia M."/>
            <person name="Sanchez-Ramirez S."/>
            <person name="Szollosi G.J."/>
            <person name="Szarkandi J.G."/>
            <person name="Papp V."/>
            <person name="Albert L."/>
            <person name="Andreopoulos W."/>
            <person name="Angelini C."/>
            <person name="Antonin V."/>
            <person name="Barry K.W."/>
            <person name="Bougher N.L."/>
            <person name="Buchanan P."/>
            <person name="Buyck B."/>
            <person name="Bense V."/>
            <person name="Catcheside P."/>
            <person name="Chovatia M."/>
            <person name="Cooper J."/>
            <person name="Damon W."/>
            <person name="Desjardin D."/>
            <person name="Finy P."/>
            <person name="Geml J."/>
            <person name="Haridas S."/>
            <person name="Hughes K."/>
            <person name="Justo A."/>
            <person name="Karasinski D."/>
            <person name="Kautmanova I."/>
            <person name="Kiss B."/>
            <person name="Kocsube S."/>
            <person name="Kotiranta H."/>
            <person name="LaButti K.M."/>
            <person name="Lechner B.E."/>
            <person name="Liimatainen K."/>
            <person name="Lipzen A."/>
            <person name="Lukacs Z."/>
            <person name="Mihaltcheva S."/>
            <person name="Morgado L.N."/>
            <person name="Niskanen T."/>
            <person name="Noordeloos M.E."/>
            <person name="Ohm R.A."/>
            <person name="Ortiz-Santana B."/>
            <person name="Ovrebo C."/>
            <person name="Racz N."/>
            <person name="Riley R."/>
            <person name="Savchenko A."/>
            <person name="Shiryaev A."/>
            <person name="Soop K."/>
            <person name="Spirin V."/>
            <person name="Szebenyi C."/>
            <person name="Tomsovsky M."/>
            <person name="Tulloss R.E."/>
            <person name="Uehling J."/>
            <person name="Grigoriev I.V."/>
            <person name="Vagvolgyi C."/>
            <person name="Papp T."/>
            <person name="Martin F.M."/>
            <person name="Miettinen O."/>
            <person name="Hibbett D.S."/>
            <person name="Nagy L.G."/>
        </authorList>
    </citation>
    <scope>NUCLEOTIDE SEQUENCE [LARGE SCALE GENOMIC DNA]</scope>
    <source>
        <strain evidence="2 3">FP101781</strain>
    </source>
</reference>
<dbReference type="InterPro" id="IPR027974">
    <property type="entry name" value="DUF4470"/>
</dbReference>
<keyword evidence="3" id="KW-1185">Reference proteome</keyword>
<dbReference type="EMBL" id="QPFP01000092">
    <property type="protein sequence ID" value="TEB22404.1"/>
    <property type="molecule type" value="Genomic_DNA"/>
</dbReference>
<protein>
    <recommendedName>
        <fullName evidence="1">DUF4470 domain-containing protein</fullName>
    </recommendedName>
</protein>
<gene>
    <name evidence="2" type="ORF">FA13DRAFT_1641505</name>
</gene>
<feature type="domain" description="DUF4470" evidence="1">
    <location>
        <begin position="97"/>
        <end position="192"/>
    </location>
</feature>
<evidence type="ECO:0000313" key="3">
    <source>
        <dbReference type="Proteomes" id="UP000298030"/>
    </source>
</evidence>
<name>A0A4Y7SLB7_COPMI</name>
<dbReference type="Gene3D" id="6.10.140.2220">
    <property type="match status" value="1"/>
</dbReference>
<dbReference type="OrthoDB" id="5282002at2759"/>
<sequence length="522" mass="59004">MGARRRGQRRVVHVDLVSYCSEVRSYELADVLQLTLDLQTCQKAHWKNHKAACKNPMKSRDWQPAWVVEGRLPAFLGGEVEQDERDKKGDLEHGCTLWGNTPAFDVVNLVGNENKPSVDLALAFPASGDLRHVIKAANSLPSNYTGKLTVLINDGTMVISCRNLILLSILGTIEDEALAADVALHFWYSLLLPSGYKHHVKAAVAKFLDRLEGWCGPQPPFALGPQSDVVFPLWPGVVKWLSFCADSSMTPEYAKQEYGELYITIARMIPPWPSQKDYISRLYYNLKPSHRVAFQRYRQTGIVLPFSASVDEFTEANQSLFMMSGRWFQTDLANPLYGWNIMEIVESGKAHGVPSEDLYGCLYFYLSDQLRLFHQRLRQCSLSFKIMGIDASQLSLLIRDGLMADYKLPPTIRFDRVFVSNIFDRVYLGIPGVLQAWEPLLAKTTSAAIVGYLMNWFTFEPDGEPKGAQLRAIKRQLGVMPQGMNEWCFKTDEMDLLYDNSGPLGRYLKKQGLDAILRETGL</sequence>